<dbReference type="Pfam" id="PF13366">
    <property type="entry name" value="PDDEXK_3"/>
    <property type="match status" value="1"/>
</dbReference>
<protein>
    <recommendedName>
        <fullName evidence="2">GxxExxY protein</fullName>
    </recommendedName>
</protein>
<reference evidence="1" key="1">
    <citation type="journal article" date="2015" name="Proc. Natl. Acad. Sci. U.S.A.">
        <title>Networks of energetic and metabolic interactions define dynamics in microbial communities.</title>
        <authorList>
            <person name="Embree M."/>
            <person name="Liu J.K."/>
            <person name="Al-Bassam M.M."/>
            <person name="Zengler K."/>
        </authorList>
    </citation>
    <scope>NUCLEOTIDE SEQUENCE</scope>
</reference>
<sequence length="145" mass="16402">MIPISDGDKGLTHEMQSSPERLKADALSREIIGAAIEVHRHLGPGLFESVYEECLCCELGLRGISFRRQVPLPLSYKGLNLDCGYRLDILVEDLVIVELKAVEEINFLHEAQLLTYLKLRNTWLGLLINFNVRMLRDGITRLVNG</sequence>
<dbReference type="EMBL" id="LNQE01001357">
    <property type="protein sequence ID" value="KUG18826.1"/>
    <property type="molecule type" value="Genomic_DNA"/>
</dbReference>
<name>A0A0W8FDA0_9ZZZZ</name>
<comment type="caution">
    <text evidence="1">The sequence shown here is derived from an EMBL/GenBank/DDBJ whole genome shotgun (WGS) entry which is preliminary data.</text>
</comment>
<dbReference type="InterPro" id="IPR026350">
    <property type="entry name" value="GxxExxY"/>
</dbReference>
<dbReference type="NCBIfam" id="TIGR04256">
    <property type="entry name" value="GxxExxY"/>
    <property type="match status" value="1"/>
</dbReference>
<evidence type="ECO:0008006" key="2">
    <source>
        <dbReference type="Google" id="ProtNLM"/>
    </source>
</evidence>
<organism evidence="1">
    <name type="scientific">hydrocarbon metagenome</name>
    <dbReference type="NCBI Taxonomy" id="938273"/>
    <lineage>
        <taxon>unclassified sequences</taxon>
        <taxon>metagenomes</taxon>
        <taxon>ecological metagenomes</taxon>
    </lineage>
</organism>
<evidence type="ECO:0000313" key="1">
    <source>
        <dbReference type="EMBL" id="KUG18826.1"/>
    </source>
</evidence>
<proteinExistence type="predicted"/>
<gene>
    <name evidence="1" type="ORF">ASZ90_011473</name>
</gene>
<accession>A0A0W8FDA0</accession>
<dbReference type="AlphaFoldDB" id="A0A0W8FDA0"/>